<gene>
    <name evidence="5" type="ORF">KHLLAP_LOCUS13869</name>
</gene>
<dbReference type="GO" id="GO:0045944">
    <property type="term" value="P:positive regulation of transcription by RNA polymerase II"/>
    <property type="evidence" value="ECO:0007669"/>
    <property type="project" value="TreeGrafter"/>
</dbReference>
<protein>
    <submittedName>
        <fullName evidence="5">Uu.00g015200.m01.CDS01</fullName>
    </submittedName>
</protein>
<dbReference type="CDD" id="cd00067">
    <property type="entry name" value="GAL4"/>
    <property type="match status" value="1"/>
</dbReference>
<accession>A0AAI8YQH4</accession>
<evidence type="ECO:0000313" key="5">
    <source>
        <dbReference type="EMBL" id="CAJ2513401.1"/>
    </source>
</evidence>
<dbReference type="InterPro" id="IPR021858">
    <property type="entry name" value="Fun_TF"/>
</dbReference>
<sequence length="752" mass="84290">MDVGSPCKNRKVKCGEEHPTCLKCQGAGETCDYSIRLNWDGRRGKRPESGVIDFRQDAPSPTIPAKGFKLVHQYPLNGLDTPGARRLEPLINPPSQTDQPRHEARKASLSGPVTFADASTMAVGDAEFSQRPRKRAKVKPEAQPTEPTDKRPYSSHSSTVDSTTATYRYSVSSGVSVGSPLTPTTSSTYSDDDRRQSSRSDQQSVSSPDVRRLSVNSLLAGPPSLRGLRDDSSGYAGTMFSPLDTRLRNSAEPTYYGVDRGFPDRDLGKNDDMNAISGSSPLLPREFLDTTIGEPTEDIFWNEFGFGVETNDCNDEDGGYYSKPVKIYIPRNLEPLPSRLTENPMNLLYFHHFLNHTARVLVPYDDPHANPFRTILPQMAVKNDNLLALLLAYSGTDALDSMAPNVAYKTSPASHRARVLNHPEPTLRIAFWVDDIFPALRQALNDPERNFSNANLATAIMLTSLEIISPKVFGYEISWQKHLGMARELITARPGGLHGLQPHFRQDQVCSFLWSWAAYLDVIGSLSGGPKDTSSAWIFDYEVDDMMDGYDEIDCIMGFTTRCIYLLAKIADLARKCDAERIGDDGDMCQDWEPSEEVFEQARKLEDAITESMLQPPVPCQHIHKKGDIEKWDRNEMEATNWAFHWAGLVHLYRRIMGKRSEDDKVQMAVGRIISCFQRIRSGGTAESCMLFPLFTAGCDARDWGQRALILKRFVTAENHGMTQVHNARRLMQKVWETEKPWETLVSTEFIG</sequence>
<keyword evidence="2" id="KW-0539">Nucleus</keyword>
<feature type="domain" description="Zn(2)-C6 fungal-type" evidence="4">
    <location>
        <begin position="6"/>
        <end position="39"/>
    </location>
</feature>
<dbReference type="Proteomes" id="UP001295740">
    <property type="component" value="Unassembled WGS sequence"/>
</dbReference>
<evidence type="ECO:0000313" key="6">
    <source>
        <dbReference type="Proteomes" id="UP001295740"/>
    </source>
</evidence>
<feature type="compositionally biased region" description="Low complexity" evidence="3">
    <location>
        <begin position="170"/>
        <end position="189"/>
    </location>
</feature>
<reference evidence="5" key="1">
    <citation type="submission" date="2023-10" db="EMBL/GenBank/DDBJ databases">
        <authorList>
            <person name="Hackl T."/>
        </authorList>
    </citation>
    <scope>NUCLEOTIDE SEQUENCE</scope>
</reference>
<comment type="caution">
    <text evidence="5">The sequence shown here is derived from an EMBL/GenBank/DDBJ whole genome shotgun (WGS) entry which is preliminary data.</text>
</comment>
<feature type="compositionally biased region" description="Low complexity" evidence="3">
    <location>
        <begin position="199"/>
        <end position="208"/>
    </location>
</feature>
<dbReference type="SUPFAM" id="SSF57701">
    <property type="entry name" value="Zn2/Cys6 DNA-binding domain"/>
    <property type="match status" value="1"/>
</dbReference>
<dbReference type="Pfam" id="PF00172">
    <property type="entry name" value="Zn_clus"/>
    <property type="match status" value="1"/>
</dbReference>
<evidence type="ECO:0000256" key="3">
    <source>
        <dbReference type="SAM" id="MobiDB-lite"/>
    </source>
</evidence>
<feature type="region of interest" description="Disordered" evidence="3">
    <location>
        <begin position="79"/>
        <end position="241"/>
    </location>
</feature>
<evidence type="ECO:0000256" key="1">
    <source>
        <dbReference type="ARBA" id="ARBA00004123"/>
    </source>
</evidence>
<evidence type="ECO:0000259" key="4">
    <source>
        <dbReference type="Pfam" id="PF00172"/>
    </source>
</evidence>
<dbReference type="Gene3D" id="4.10.240.10">
    <property type="entry name" value="Zn(2)-C6 fungal-type DNA-binding domain"/>
    <property type="match status" value="1"/>
</dbReference>
<dbReference type="PANTHER" id="PTHR37534">
    <property type="entry name" value="TRANSCRIPTIONAL ACTIVATOR PROTEIN UGA3"/>
    <property type="match status" value="1"/>
</dbReference>
<dbReference type="GO" id="GO:0000976">
    <property type="term" value="F:transcription cis-regulatory region binding"/>
    <property type="evidence" value="ECO:0007669"/>
    <property type="project" value="TreeGrafter"/>
</dbReference>
<evidence type="ECO:0000256" key="2">
    <source>
        <dbReference type="ARBA" id="ARBA00023242"/>
    </source>
</evidence>
<name>A0AAI8YQH4_9PEZI</name>
<dbReference type="GO" id="GO:0005634">
    <property type="term" value="C:nucleus"/>
    <property type="evidence" value="ECO:0007669"/>
    <property type="project" value="UniProtKB-SubCell"/>
</dbReference>
<dbReference type="Pfam" id="PF11951">
    <property type="entry name" value="Fungal_trans_2"/>
    <property type="match status" value="1"/>
</dbReference>
<organism evidence="5 6">
    <name type="scientific">Anthostomella pinea</name>
    <dbReference type="NCBI Taxonomy" id="933095"/>
    <lineage>
        <taxon>Eukaryota</taxon>
        <taxon>Fungi</taxon>
        <taxon>Dikarya</taxon>
        <taxon>Ascomycota</taxon>
        <taxon>Pezizomycotina</taxon>
        <taxon>Sordariomycetes</taxon>
        <taxon>Xylariomycetidae</taxon>
        <taxon>Xylariales</taxon>
        <taxon>Xylariaceae</taxon>
        <taxon>Anthostomella</taxon>
    </lineage>
</organism>
<dbReference type="AlphaFoldDB" id="A0AAI8YQH4"/>
<dbReference type="InterPro" id="IPR036864">
    <property type="entry name" value="Zn2-C6_fun-type_DNA-bd_sf"/>
</dbReference>
<feature type="compositionally biased region" description="Polar residues" evidence="3">
    <location>
        <begin position="154"/>
        <end position="169"/>
    </location>
</feature>
<keyword evidence="6" id="KW-1185">Reference proteome</keyword>
<dbReference type="InterPro" id="IPR001138">
    <property type="entry name" value="Zn2Cys6_DnaBD"/>
</dbReference>
<dbReference type="EMBL" id="CAUWAG010000020">
    <property type="protein sequence ID" value="CAJ2513401.1"/>
    <property type="molecule type" value="Genomic_DNA"/>
</dbReference>
<comment type="subcellular location">
    <subcellularLocation>
        <location evidence="1">Nucleus</location>
    </subcellularLocation>
</comment>
<dbReference type="GO" id="GO:0000981">
    <property type="term" value="F:DNA-binding transcription factor activity, RNA polymerase II-specific"/>
    <property type="evidence" value="ECO:0007669"/>
    <property type="project" value="InterPro"/>
</dbReference>
<dbReference type="PANTHER" id="PTHR37534:SF43">
    <property type="entry name" value="FINGER DOMAIN PROTEIN, PUTATIVE (AFU_ORTHOLOGUE AFUA_1G01850)-RELATED"/>
    <property type="match status" value="1"/>
</dbReference>
<dbReference type="GO" id="GO:0008270">
    <property type="term" value="F:zinc ion binding"/>
    <property type="evidence" value="ECO:0007669"/>
    <property type="project" value="InterPro"/>
</dbReference>
<proteinExistence type="predicted"/>